<dbReference type="Proteomes" id="UP000229241">
    <property type="component" value="Unassembled WGS sequence"/>
</dbReference>
<keyword evidence="1" id="KW-0812">Transmembrane</keyword>
<sequence>MDQNIEPKIEQIEPQEPKIEPEKKINKKNIIILVIVGLIAILILLAVWYWLSQKSVVTQEVTPTAAPSQPPSAVQPVPLKEDSISAINQELDSIDMGNLDQEFQTIDADLNSL</sequence>
<name>A0A2H0EDG7_9BACT</name>
<dbReference type="EMBL" id="PCTX01000010">
    <property type="protein sequence ID" value="PIP92351.1"/>
    <property type="molecule type" value="Genomic_DNA"/>
</dbReference>
<accession>A0A2H0EDG7</accession>
<evidence type="ECO:0000313" key="3">
    <source>
        <dbReference type="Proteomes" id="UP000229241"/>
    </source>
</evidence>
<evidence type="ECO:0000313" key="2">
    <source>
        <dbReference type="EMBL" id="PIP92351.1"/>
    </source>
</evidence>
<keyword evidence="1" id="KW-1133">Transmembrane helix</keyword>
<protein>
    <submittedName>
        <fullName evidence="2">Uncharacterized protein</fullName>
    </submittedName>
</protein>
<gene>
    <name evidence="2" type="ORF">COW77_00310</name>
</gene>
<dbReference type="AlphaFoldDB" id="A0A2H0EDG7"/>
<proteinExistence type="predicted"/>
<feature type="transmembrane region" description="Helical" evidence="1">
    <location>
        <begin position="30"/>
        <end position="51"/>
    </location>
</feature>
<evidence type="ECO:0000256" key="1">
    <source>
        <dbReference type="SAM" id="Phobius"/>
    </source>
</evidence>
<reference evidence="2 3" key="1">
    <citation type="submission" date="2017-09" db="EMBL/GenBank/DDBJ databases">
        <title>Depth-based differentiation of microbial function through sediment-hosted aquifers and enrichment of novel symbionts in the deep terrestrial subsurface.</title>
        <authorList>
            <person name="Probst A.J."/>
            <person name="Ladd B."/>
            <person name="Jarett J.K."/>
            <person name="Geller-Mcgrath D.E."/>
            <person name="Sieber C.M."/>
            <person name="Emerson J.B."/>
            <person name="Anantharaman K."/>
            <person name="Thomas B.C."/>
            <person name="Malmstrom R."/>
            <person name="Stieglmeier M."/>
            <person name="Klingl A."/>
            <person name="Woyke T."/>
            <person name="Ryan C.M."/>
            <person name="Banfield J.F."/>
        </authorList>
    </citation>
    <scope>NUCLEOTIDE SEQUENCE [LARGE SCALE GENOMIC DNA]</scope>
    <source>
        <strain evidence="2">CG18_big_fil_WC_8_21_14_2_50_39_7</strain>
    </source>
</reference>
<comment type="caution">
    <text evidence="2">The sequence shown here is derived from an EMBL/GenBank/DDBJ whole genome shotgun (WGS) entry which is preliminary data.</text>
</comment>
<keyword evidence="1" id="KW-0472">Membrane</keyword>
<organism evidence="2 3">
    <name type="scientific">Candidatus Wolfebacteria bacterium CG18_big_fil_WC_8_21_14_2_50_39_7</name>
    <dbReference type="NCBI Taxonomy" id="1975071"/>
    <lineage>
        <taxon>Bacteria</taxon>
        <taxon>Candidatus Wolfeibacteriota</taxon>
    </lineage>
</organism>